<evidence type="ECO:0000313" key="9">
    <source>
        <dbReference type="Proteomes" id="UP001595616"/>
    </source>
</evidence>
<keyword evidence="9" id="KW-1185">Reference proteome</keyword>
<evidence type="ECO:0000256" key="2">
    <source>
        <dbReference type="ARBA" id="ARBA00006577"/>
    </source>
</evidence>
<comment type="caution">
    <text evidence="8">The sequence shown here is derived from an EMBL/GenBank/DDBJ whole genome shotgun (WGS) entry which is preliminary data.</text>
</comment>
<dbReference type="PANTHER" id="PTHR43811">
    <property type="entry name" value="FKBP-TYPE PEPTIDYL-PROLYL CIS-TRANS ISOMERASE FKPA"/>
    <property type="match status" value="1"/>
</dbReference>
<accession>A0ABV7YV63</accession>
<protein>
    <recommendedName>
        <fullName evidence="6">Peptidyl-prolyl cis-trans isomerase</fullName>
        <ecNumber evidence="6">5.2.1.8</ecNumber>
    </recommendedName>
</protein>
<comment type="similarity">
    <text evidence="2 6">Belongs to the FKBP-type PPIase family.</text>
</comment>
<keyword evidence="3 5" id="KW-0697">Rotamase</keyword>
<evidence type="ECO:0000256" key="6">
    <source>
        <dbReference type="RuleBase" id="RU003915"/>
    </source>
</evidence>
<evidence type="ECO:0000256" key="3">
    <source>
        <dbReference type="ARBA" id="ARBA00023110"/>
    </source>
</evidence>
<dbReference type="PANTHER" id="PTHR43811:SF19">
    <property type="entry name" value="39 KDA FK506-BINDING NUCLEAR PROTEIN"/>
    <property type="match status" value="1"/>
</dbReference>
<name>A0ABV7YV63_9BACT</name>
<sequence length="154" mass="16462">MKKIILFFSLGLMLFGCKKDEGYTSPFEGTEDQQIDAYVASKNLTVTFKTVSGLRYILTKPNPSGTLATSGKKITVNYVGKLLNDSIFDQGNFDFTLGVGSVIRGFDVGVAMMKVGEKATLVFPSTLGYGSAGSGSKIPGNVPLIFEIEVVAIN</sequence>
<dbReference type="SUPFAM" id="SSF54534">
    <property type="entry name" value="FKBP-like"/>
    <property type="match status" value="1"/>
</dbReference>
<dbReference type="PROSITE" id="PS50059">
    <property type="entry name" value="FKBP_PPIASE"/>
    <property type="match status" value="1"/>
</dbReference>
<dbReference type="GO" id="GO:0003755">
    <property type="term" value="F:peptidyl-prolyl cis-trans isomerase activity"/>
    <property type="evidence" value="ECO:0007669"/>
    <property type="project" value="UniProtKB-EC"/>
</dbReference>
<evidence type="ECO:0000313" key="8">
    <source>
        <dbReference type="EMBL" id="MFC3810776.1"/>
    </source>
</evidence>
<gene>
    <name evidence="8" type="ORF">ACFOOI_08925</name>
</gene>
<evidence type="ECO:0000256" key="4">
    <source>
        <dbReference type="ARBA" id="ARBA00023235"/>
    </source>
</evidence>
<dbReference type="PROSITE" id="PS51257">
    <property type="entry name" value="PROKAR_LIPOPROTEIN"/>
    <property type="match status" value="1"/>
</dbReference>
<dbReference type="InterPro" id="IPR046357">
    <property type="entry name" value="PPIase_dom_sf"/>
</dbReference>
<feature type="domain" description="PPIase FKBP-type" evidence="7">
    <location>
        <begin position="71"/>
        <end position="154"/>
    </location>
</feature>
<keyword evidence="4 5" id="KW-0413">Isomerase</keyword>
<dbReference type="RefSeq" id="WP_379837191.1">
    <property type="nucleotide sequence ID" value="NZ_JBHRYQ010000001.1"/>
</dbReference>
<dbReference type="Gene3D" id="3.10.50.40">
    <property type="match status" value="1"/>
</dbReference>
<evidence type="ECO:0000256" key="5">
    <source>
        <dbReference type="PROSITE-ProRule" id="PRU00277"/>
    </source>
</evidence>
<dbReference type="Pfam" id="PF00254">
    <property type="entry name" value="FKBP_C"/>
    <property type="match status" value="1"/>
</dbReference>
<comment type="catalytic activity">
    <reaction evidence="1 5 6">
        <text>[protein]-peptidylproline (omega=180) = [protein]-peptidylproline (omega=0)</text>
        <dbReference type="Rhea" id="RHEA:16237"/>
        <dbReference type="Rhea" id="RHEA-COMP:10747"/>
        <dbReference type="Rhea" id="RHEA-COMP:10748"/>
        <dbReference type="ChEBI" id="CHEBI:83833"/>
        <dbReference type="ChEBI" id="CHEBI:83834"/>
        <dbReference type="EC" id="5.2.1.8"/>
    </reaction>
</comment>
<evidence type="ECO:0000259" key="7">
    <source>
        <dbReference type="PROSITE" id="PS50059"/>
    </source>
</evidence>
<proteinExistence type="inferred from homology"/>
<reference evidence="9" key="1">
    <citation type="journal article" date="2019" name="Int. J. Syst. Evol. Microbiol.">
        <title>The Global Catalogue of Microorganisms (GCM) 10K type strain sequencing project: providing services to taxonomists for standard genome sequencing and annotation.</title>
        <authorList>
            <consortium name="The Broad Institute Genomics Platform"/>
            <consortium name="The Broad Institute Genome Sequencing Center for Infectious Disease"/>
            <person name="Wu L."/>
            <person name="Ma J."/>
        </authorList>
    </citation>
    <scope>NUCLEOTIDE SEQUENCE [LARGE SCALE GENOMIC DNA]</scope>
    <source>
        <strain evidence="9">CECT 7956</strain>
    </source>
</reference>
<dbReference type="Proteomes" id="UP001595616">
    <property type="component" value="Unassembled WGS sequence"/>
</dbReference>
<dbReference type="EC" id="5.2.1.8" evidence="6"/>
<evidence type="ECO:0000256" key="1">
    <source>
        <dbReference type="ARBA" id="ARBA00000971"/>
    </source>
</evidence>
<organism evidence="8 9">
    <name type="scientific">Lacihabitans lacunae</name>
    <dbReference type="NCBI Taxonomy" id="1028214"/>
    <lineage>
        <taxon>Bacteria</taxon>
        <taxon>Pseudomonadati</taxon>
        <taxon>Bacteroidota</taxon>
        <taxon>Cytophagia</taxon>
        <taxon>Cytophagales</taxon>
        <taxon>Leadbetterellaceae</taxon>
        <taxon>Lacihabitans</taxon>
    </lineage>
</organism>
<dbReference type="InterPro" id="IPR001179">
    <property type="entry name" value="PPIase_FKBP_dom"/>
</dbReference>
<dbReference type="EMBL" id="JBHRYQ010000001">
    <property type="protein sequence ID" value="MFC3810776.1"/>
    <property type="molecule type" value="Genomic_DNA"/>
</dbReference>